<dbReference type="CDD" id="cd00063">
    <property type="entry name" value="FN3"/>
    <property type="match status" value="1"/>
</dbReference>
<dbReference type="SUPFAM" id="SSF63825">
    <property type="entry name" value="YWTD domain"/>
    <property type="match status" value="1"/>
</dbReference>
<keyword evidence="1" id="KW-0732">Signal</keyword>
<dbReference type="SUPFAM" id="SSF49265">
    <property type="entry name" value="Fibronectin type III"/>
    <property type="match status" value="2"/>
</dbReference>
<feature type="domain" description="Fibronectin type-III" evidence="2">
    <location>
        <begin position="749"/>
        <end position="835"/>
    </location>
</feature>
<sequence length="1483" mass="157479">MRNRKRKTLSAIMVALLLTTPLGASAQSSTGGSATLYGSMLSSFGDYFSGTPGIYKFNPYNVATFSSVAPNVKVYGGGTYANGTYYAINYEESGTTIKLPSTLTLYNTKDSWAVTATYQGGSAESLASDLTYDPVSGNIYGVFYDANYSSCKRFGTLSLDNPVKGAYTSKLIAELPERMVALAANKSGVLYAIGVSGNLYTLDKTTGAATVVGPTGVSGVSSFFQSACFSMQSGAMYWACCYGQYYDYGIYEVNPTTGAAKLIGDMGYDGTYNEDQLTGLTTLEDVERPTLVGAVSNLAVDFEHGSLAGKVTFNLPTLNSKGEALAGDVSYQVSIDGTVAAQGKGAAGAAISVDVATTAGSHTFTVVATQNGVDGDARALVKWIGNDYPKAPAGFTASLTAKDDKGASIQMKWNAARQGVHQGYVDATKVTYNVLRMPDSVQVYTGNDTTCTDRVVTDETRHYYYRMWAVHQAMASDTIASNEVTVAGAHVPPYSDDFTDAAKFAEWTIVDNNRDGSTWTRTDGYLQYTYNSKNAADDYAICPPMKLKAGNLYYVSFDALCSYPTERVALYAGTSPSASGMTAELLAPVDITYQPRKHALLAAFRPEADGIYYFGIKACSDADCSTLYVQNFAVNAVPSTAPAKPENLVVTPGDKGAMSATVTFNAPTTTIGGDTLTAIDAVVVERDGEQVYTSTGTVTPGSSITVADDGATTSSMPAEGLHTYKVYCTAASVQGDFASQQAFVGTDVPAAVVNLKAVEDINNPGTIHVSWKAPARGQHGGYINPASLSYVISVGTTGTDVTTTDTAYTDHLDISKGKQVYQGYSVYAVNSAGSGRNVWQTVTAIAGPALVAPMTESFAGITMKSGPWLPQMLQGDIGDAYWTPCDGLGKFCGTQDGDQGVITFDAARLGAASMMQSPKVDISKLKSPRLTLWVYNTGKADEAEISVSADYGDYQPLRSLTLGAKAGWQRVVCDLSQWKNSHFVRIGITAKAVVSTTDVFAFDNFSIGDAASTDLAAASLEVLPKVVAGQSTKLLLKVRNWGDNDVDGHDYKVQLYKNGKLAGMVDGNYVDVDQMVSMALPDTLSVVDNVKTAYYAQIVYTADQNTANNVSNTATTEVVKNDFPVPTAVSAVRSAGNVTVGWTAPDLTQSPLSRTTDSFEDYDAFAIKNVGNWTMVDGDTTATIRITLTGMTAPLSYPNAGAKMAFQVFNTEQSGIPFASWDPHTGSQMLAAFKCASPDQGKTEVANNDWLISPELCGQAQTIAFYAKTGMGGAYTPEEFEILYSTTTTDTAAFVKIGDTHQLYNAQSWQEVRETLPEGARYFALRCVSRNKFALLLDDITYTAKDAPQEDLTLTGYRVYRDSTYIGQVPAGELTLVDKDAKPGQDYRYQVSALYDKGESPLSVAASITTTAVSDLAVSQAVARGGKGVILLAGLGGKRAQVYAVSGQCVATVSNLEDATLSVAPGVYFVTMQGQAAVKVVVR</sequence>
<dbReference type="Gene3D" id="2.60.120.200">
    <property type="match status" value="2"/>
</dbReference>
<feature type="domain" description="Fibronectin type-III" evidence="2">
    <location>
        <begin position="642"/>
        <end position="735"/>
    </location>
</feature>
<evidence type="ECO:0000313" key="3">
    <source>
        <dbReference type="EMBL" id="MSS16946.1"/>
    </source>
</evidence>
<dbReference type="EMBL" id="VULT01000005">
    <property type="protein sequence ID" value="MSS16946.1"/>
    <property type="molecule type" value="Genomic_DNA"/>
</dbReference>
<dbReference type="InterPro" id="IPR045963">
    <property type="entry name" value="DUF6383"/>
</dbReference>
<dbReference type="Pfam" id="PF07675">
    <property type="entry name" value="Cleaved_Adhesin"/>
    <property type="match status" value="2"/>
</dbReference>
<feature type="chain" id="PRO_5027038109" description="Fibronectin type-III domain-containing protein" evidence="1">
    <location>
        <begin position="27"/>
        <end position="1483"/>
    </location>
</feature>
<protein>
    <recommendedName>
        <fullName evidence="2">Fibronectin type-III domain-containing protein</fullName>
    </recommendedName>
</protein>
<keyword evidence="4" id="KW-1185">Reference proteome</keyword>
<dbReference type="InterPro" id="IPR011628">
    <property type="entry name" value="Cleaved_adhesin"/>
</dbReference>
<organism evidence="3 4">
    <name type="scientific">Sodaliphilus pleomorphus</name>
    <dbReference type="NCBI Taxonomy" id="2606626"/>
    <lineage>
        <taxon>Bacteria</taxon>
        <taxon>Pseudomonadati</taxon>
        <taxon>Bacteroidota</taxon>
        <taxon>Bacteroidia</taxon>
        <taxon>Bacteroidales</taxon>
        <taxon>Muribaculaceae</taxon>
        <taxon>Sodaliphilus</taxon>
    </lineage>
</organism>
<dbReference type="Gene3D" id="2.60.40.10">
    <property type="entry name" value="Immunoglobulins"/>
    <property type="match status" value="2"/>
</dbReference>
<dbReference type="InterPro" id="IPR003961">
    <property type="entry name" value="FN3_dom"/>
</dbReference>
<feature type="signal peptide" evidence="1">
    <location>
        <begin position="1"/>
        <end position="26"/>
    </location>
</feature>
<feature type="domain" description="Fibronectin type-III" evidence="2">
    <location>
        <begin position="389"/>
        <end position="476"/>
    </location>
</feature>
<evidence type="ECO:0000256" key="1">
    <source>
        <dbReference type="SAM" id="SignalP"/>
    </source>
</evidence>
<comment type="caution">
    <text evidence="3">The sequence shown here is derived from an EMBL/GenBank/DDBJ whole genome shotgun (WGS) entry which is preliminary data.</text>
</comment>
<name>A0A6L5XCZ1_9BACT</name>
<evidence type="ECO:0000259" key="2">
    <source>
        <dbReference type="SMART" id="SM00060"/>
    </source>
</evidence>
<dbReference type="Proteomes" id="UP000483362">
    <property type="component" value="Unassembled WGS sequence"/>
</dbReference>
<dbReference type="RefSeq" id="WP_154327646.1">
    <property type="nucleotide sequence ID" value="NZ_CP045696.1"/>
</dbReference>
<dbReference type="Pfam" id="PF19910">
    <property type="entry name" value="DUF6383"/>
    <property type="match status" value="1"/>
</dbReference>
<dbReference type="SMART" id="SM00060">
    <property type="entry name" value="FN3"/>
    <property type="match status" value="4"/>
</dbReference>
<reference evidence="3 4" key="1">
    <citation type="submission" date="2019-08" db="EMBL/GenBank/DDBJ databases">
        <title>In-depth cultivation of the pig gut microbiome towards novel bacterial diversity and tailored functional studies.</title>
        <authorList>
            <person name="Wylensek D."/>
            <person name="Hitch T.C.A."/>
            <person name="Clavel T."/>
        </authorList>
    </citation>
    <scope>NUCLEOTIDE SEQUENCE [LARGE SCALE GENOMIC DNA]</scope>
    <source>
        <strain evidence="3 4">Oil-RF-744-WCA-WT-10</strain>
    </source>
</reference>
<accession>A0A6L5XCZ1</accession>
<proteinExistence type="predicted"/>
<feature type="domain" description="Fibronectin type-III" evidence="2">
    <location>
        <begin position="1317"/>
        <end position="1400"/>
    </location>
</feature>
<gene>
    <name evidence="3" type="ORF">FYJ29_04075</name>
</gene>
<dbReference type="InterPro" id="IPR036116">
    <property type="entry name" value="FN3_sf"/>
</dbReference>
<evidence type="ECO:0000313" key="4">
    <source>
        <dbReference type="Proteomes" id="UP000483362"/>
    </source>
</evidence>
<dbReference type="NCBIfam" id="NF038128">
    <property type="entry name" value="choice_anch_J"/>
    <property type="match status" value="2"/>
</dbReference>
<dbReference type="InterPro" id="IPR013783">
    <property type="entry name" value="Ig-like_fold"/>
</dbReference>